<dbReference type="eggNOG" id="COG1192">
    <property type="taxonomic scope" value="Bacteria"/>
</dbReference>
<feature type="domain" description="CobQ/CobB/MinD/ParA nucleotide binding" evidence="1">
    <location>
        <begin position="17"/>
        <end position="181"/>
    </location>
</feature>
<dbReference type="SUPFAM" id="SSF52540">
    <property type="entry name" value="P-loop containing nucleoside triphosphate hydrolases"/>
    <property type="match status" value="1"/>
</dbReference>
<dbReference type="STRING" id="395961.Cyan7425_3304"/>
<dbReference type="KEGG" id="cyn:Cyan7425_3304"/>
<dbReference type="EMBL" id="CP001344">
    <property type="protein sequence ID" value="ACL45629.1"/>
    <property type="molecule type" value="Genomic_DNA"/>
</dbReference>
<reference evidence="2" key="1">
    <citation type="submission" date="2009-01" db="EMBL/GenBank/DDBJ databases">
        <title>Complete sequence of chromosome Cyanothece sp. PCC 7425.</title>
        <authorList>
            <consortium name="US DOE Joint Genome Institute"/>
            <person name="Lucas S."/>
            <person name="Copeland A."/>
            <person name="Lapidus A."/>
            <person name="Glavina del Rio T."/>
            <person name="Dalin E."/>
            <person name="Tice H."/>
            <person name="Bruce D."/>
            <person name="Goodwin L."/>
            <person name="Pitluck S."/>
            <person name="Sims D."/>
            <person name="Meineke L."/>
            <person name="Brettin T."/>
            <person name="Detter J.C."/>
            <person name="Han C."/>
            <person name="Larimer F."/>
            <person name="Land M."/>
            <person name="Hauser L."/>
            <person name="Kyrpides N."/>
            <person name="Ovchinnikova G."/>
            <person name="Liberton M."/>
            <person name="Stoeckel J."/>
            <person name="Banerjee A."/>
            <person name="Singh A."/>
            <person name="Page L."/>
            <person name="Sato H."/>
            <person name="Zhao L."/>
            <person name="Sherman L."/>
            <person name="Pakrasi H."/>
            <person name="Richardson P."/>
        </authorList>
    </citation>
    <scope>NUCLEOTIDE SEQUENCE</scope>
    <source>
        <strain evidence="2">PCC 7425</strain>
    </source>
</reference>
<dbReference type="PIRSF" id="PIRSF009320">
    <property type="entry name" value="Nuc_binding_HP_1000"/>
    <property type="match status" value="1"/>
</dbReference>
<dbReference type="CDD" id="cd02042">
    <property type="entry name" value="ParAB_family"/>
    <property type="match status" value="1"/>
</dbReference>
<dbReference type="InterPro" id="IPR027417">
    <property type="entry name" value="P-loop_NTPase"/>
</dbReference>
<dbReference type="PANTHER" id="PTHR13696:SF52">
    <property type="entry name" value="PARA FAMILY PROTEIN CT_582"/>
    <property type="match status" value="1"/>
</dbReference>
<dbReference type="AlphaFoldDB" id="B8HPS0"/>
<sequence length="223" mass="24473">MSKEKSDVNTFAPIKVLVVLNGKGGVGKTTTAINLAATYAEQWRVLLVDADPQGSASWWFKRSENSMGFDLAQETNPHLLGELRKVKGYQLVVVDTPPALASEALAAVVPAADYVVLPSPPTPMDLTALIETVKTVIKPQNVAHRVLLTRVDPRSLGDALDAQNTLLQLGIPACNSFVRIYKAHERAVLEGVPIKEWRGKHAKEAEADYRRVAEEIQRDWRTG</sequence>
<dbReference type="InterPro" id="IPR002586">
    <property type="entry name" value="CobQ/CobB/MinD/ParA_Nub-bd_dom"/>
</dbReference>
<evidence type="ECO:0000259" key="1">
    <source>
        <dbReference type="Pfam" id="PF01656"/>
    </source>
</evidence>
<organism evidence="2">
    <name type="scientific">Cyanothece sp. (strain PCC 7425 / ATCC 29141)</name>
    <dbReference type="NCBI Taxonomy" id="395961"/>
    <lineage>
        <taxon>Bacteria</taxon>
        <taxon>Bacillati</taxon>
        <taxon>Cyanobacteriota</taxon>
        <taxon>Cyanophyceae</taxon>
        <taxon>Gomontiellales</taxon>
        <taxon>Cyanothecaceae</taxon>
        <taxon>Cyanothece</taxon>
    </lineage>
</organism>
<dbReference type="Gene3D" id="3.40.50.300">
    <property type="entry name" value="P-loop containing nucleotide triphosphate hydrolases"/>
    <property type="match status" value="1"/>
</dbReference>
<protein>
    <submittedName>
        <fullName evidence="2">Cobyrinic acid ac-diamide synthase</fullName>
    </submittedName>
</protein>
<proteinExistence type="predicted"/>
<dbReference type="InterPro" id="IPR050678">
    <property type="entry name" value="DNA_Partitioning_ATPase"/>
</dbReference>
<dbReference type="OrthoDB" id="3173068at2"/>
<dbReference type="HOGENOM" id="CLU_037612_5_6_3"/>
<dbReference type="Pfam" id="PF01656">
    <property type="entry name" value="CbiA"/>
    <property type="match status" value="1"/>
</dbReference>
<accession>B8HPS0</accession>
<name>B8HPS0_CYAP4</name>
<gene>
    <name evidence="2" type="ordered locus">Cyan7425_3304</name>
</gene>
<dbReference type="PANTHER" id="PTHR13696">
    <property type="entry name" value="P-LOOP CONTAINING NUCLEOSIDE TRIPHOSPHATE HYDROLASE"/>
    <property type="match status" value="1"/>
</dbReference>
<evidence type="ECO:0000313" key="2">
    <source>
        <dbReference type="EMBL" id="ACL45629.1"/>
    </source>
</evidence>